<proteinExistence type="predicted"/>
<dbReference type="Proteomes" id="UP000095512">
    <property type="component" value="Unassembled WGS sequence"/>
</dbReference>
<reference evidence="1 2" key="1">
    <citation type="submission" date="2015-09" db="EMBL/GenBank/DDBJ databases">
        <authorList>
            <consortium name="Pathogen Informatics"/>
        </authorList>
    </citation>
    <scope>NUCLEOTIDE SEQUENCE [LARGE SCALE GENOMIC DNA]</scope>
    <source>
        <strain evidence="1 2">2789STDY5834865</strain>
    </source>
</reference>
<gene>
    <name evidence="1" type="ORF">ERS852480_03683</name>
</gene>
<name>A0A174PR11_9FIRM</name>
<organism evidence="1 2">
    <name type="scientific">Enterocloster clostridioformis</name>
    <dbReference type="NCBI Taxonomy" id="1531"/>
    <lineage>
        <taxon>Bacteria</taxon>
        <taxon>Bacillati</taxon>
        <taxon>Bacillota</taxon>
        <taxon>Clostridia</taxon>
        <taxon>Lachnospirales</taxon>
        <taxon>Lachnospiraceae</taxon>
        <taxon>Enterocloster</taxon>
    </lineage>
</organism>
<dbReference type="RefSeq" id="WP_155521213.1">
    <property type="nucleotide sequence ID" value="NZ_CZAB01000041.1"/>
</dbReference>
<evidence type="ECO:0000313" key="2">
    <source>
        <dbReference type="Proteomes" id="UP000095512"/>
    </source>
</evidence>
<protein>
    <submittedName>
        <fullName evidence="1">Uncharacterized protein</fullName>
    </submittedName>
</protein>
<dbReference type="AlphaFoldDB" id="A0A174PR11"/>
<dbReference type="EMBL" id="CZAB01000041">
    <property type="protein sequence ID" value="CUP60765.1"/>
    <property type="molecule type" value="Genomic_DNA"/>
</dbReference>
<evidence type="ECO:0000313" key="1">
    <source>
        <dbReference type="EMBL" id="CUP60765.1"/>
    </source>
</evidence>
<accession>A0A174PR11</accession>
<sequence>MKNKTLSEMTEKEILRQQLELLAERSKECEDAYLSGITNSMISIYSVLLPRDSSVL</sequence>